<reference evidence="1 2" key="1">
    <citation type="journal article" date="2023" name="Plants (Basel)">
        <title>Bridging the Gap: Combining Genomics and Transcriptomics Approaches to Understand Stylosanthes scabra, an Orphan Legume from the Brazilian Caatinga.</title>
        <authorList>
            <person name="Ferreira-Neto J.R.C."/>
            <person name="da Silva M.D."/>
            <person name="Binneck E."/>
            <person name="de Melo N.F."/>
            <person name="da Silva R.H."/>
            <person name="de Melo A.L.T.M."/>
            <person name="Pandolfi V."/>
            <person name="Bustamante F.O."/>
            <person name="Brasileiro-Vidal A.C."/>
            <person name="Benko-Iseppon A.M."/>
        </authorList>
    </citation>
    <scope>NUCLEOTIDE SEQUENCE [LARGE SCALE GENOMIC DNA]</scope>
    <source>
        <tissue evidence="1">Leaves</tissue>
    </source>
</reference>
<protein>
    <submittedName>
        <fullName evidence="1">Uncharacterized protein</fullName>
    </submittedName>
</protein>
<dbReference type="EMBL" id="JASCZI010000482">
    <property type="protein sequence ID" value="MED6112038.1"/>
    <property type="molecule type" value="Genomic_DNA"/>
</dbReference>
<name>A0ABU6QJP6_9FABA</name>
<gene>
    <name evidence="1" type="ORF">PIB30_058016</name>
</gene>
<evidence type="ECO:0000313" key="2">
    <source>
        <dbReference type="Proteomes" id="UP001341840"/>
    </source>
</evidence>
<evidence type="ECO:0000313" key="1">
    <source>
        <dbReference type="EMBL" id="MED6112038.1"/>
    </source>
</evidence>
<comment type="caution">
    <text evidence="1">The sequence shown here is derived from an EMBL/GenBank/DDBJ whole genome shotgun (WGS) entry which is preliminary data.</text>
</comment>
<dbReference type="Proteomes" id="UP001341840">
    <property type="component" value="Unassembled WGS sequence"/>
</dbReference>
<keyword evidence="2" id="KW-1185">Reference proteome</keyword>
<proteinExistence type="predicted"/>
<accession>A0ABU6QJP6</accession>
<organism evidence="1 2">
    <name type="scientific">Stylosanthes scabra</name>
    <dbReference type="NCBI Taxonomy" id="79078"/>
    <lineage>
        <taxon>Eukaryota</taxon>
        <taxon>Viridiplantae</taxon>
        <taxon>Streptophyta</taxon>
        <taxon>Embryophyta</taxon>
        <taxon>Tracheophyta</taxon>
        <taxon>Spermatophyta</taxon>
        <taxon>Magnoliopsida</taxon>
        <taxon>eudicotyledons</taxon>
        <taxon>Gunneridae</taxon>
        <taxon>Pentapetalae</taxon>
        <taxon>rosids</taxon>
        <taxon>fabids</taxon>
        <taxon>Fabales</taxon>
        <taxon>Fabaceae</taxon>
        <taxon>Papilionoideae</taxon>
        <taxon>50 kb inversion clade</taxon>
        <taxon>dalbergioids sensu lato</taxon>
        <taxon>Dalbergieae</taxon>
        <taxon>Pterocarpus clade</taxon>
        <taxon>Stylosanthes</taxon>
    </lineage>
</organism>
<sequence length="133" mass="14509">MVTSELGFSLRYWAQWIFPSGTDQPASSNCTKTRTVNSIDGANTYFPISFPSLLRREKKRVERELHGGGGGYYSPTTSGGRNFHTGAPIDAPFAATRSSSPPLRSILKLRWCSSLLMSYGSKPKTLCIGGARS</sequence>